<evidence type="ECO:0000259" key="2">
    <source>
        <dbReference type="Pfam" id="PF05229"/>
    </source>
</evidence>
<keyword evidence="3" id="KW-0167">Capsid protein</keyword>
<feature type="chain" id="PRO_5010322220" evidence="1">
    <location>
        <begin position="24"/>
        <end position="163"/>
    </location>
</feature>
<dbReference type="InterPro" id="IPR053167">
    <property type="entry name" value="Spore_coat_component"/>
</dbReference>
<dbReference type="PANTHER" id="PTHR37089">
    <property type="entry name" value="PROTEIN U-RELATED"/>
    <property type="match status" value="1"/>
</dbReference>
<dbReference type="EMBL" id="FOPU01000010">
    <property type="protein sequence ID" value="SFH40726.1"/>
    <property type="molecule type" value="Genomic_DNA"/>
</dbReference>
<dbReference type="PANTHER" id="PTHR37089:SF4">
    <property type="entry name" value="EXPORTED PROTEIN"/>
    <property type="match status" value="1"/>
</dbReference>
<gene>
    <name evidence="3" type="ORF">SAMN04488021_11064</name>
</gene>
<sequence length="163" mass="16923">MMTAKIRPALAGFAFLLPLTAHAQTATDNFDVRITIAEECQIISTETLDFGNAGVLTSDVDATATLQVACTNSTPYDIGLDEGTGSGATITTRQMTAAGATVGYQLFRDSGRTTNWGDTVGTDTLASTGTGSAQSFTVYGRVLAQTTPAPGTYTDTVTVTVTY</sequence>
<organism evidence="3 4">
    <name type="scientific">Paracoccus aminovorans</name>
    <dbReference type="NCBI Taxonomy" id="34004"/>
    <lineage>
        <taxon>Bacteria</taxon>
        <taxon>Pseudomonadati</taxon>
        <taxon>Pseudomonadota</taxon>
        <taxon>Alphaproteobacteria</taxon>
        <taxon>Rhodobacterales</taxon>
        <taxon>Paracoccaceae</taxon>
        <taxon>Paracoccus</taxon>
    </lineage>
</organism>
<dbReference type="SMART" id="SM00972">
    <property type="entry name" value="SCPU"/>
    <property type="match status" value="1"/>
</dbReference>
<dbReference type="InterPro" id="IPR007893">
    <property type="entry name" value="Spore_coat_U/FanG"/>
</dbReference>
<keyword evidence="1" id="KW-0732">Signal</keyword>
<evidence type="ECO:0000256" key="1">
    <source>
        <dbReference type="SAM" id="SignalP"/>
    </source>
</evidence>
<dbReference type="AlphaFoldDB" id="A0A1I2ZSY7"/>
<dbReference type="Proteomes" id="UP000183635">
    <property type="component" value="Unassembled WGS sequence"/>
</dbReference>
<feature type="signal peptide" evidence="1">
    <location>
        <begin position="1"/>
        <end position="23"/>
    </location>
</feature>
<accession>A0A1I2ZSY7</accession>
<dbReference type="Pfam" id="PF05229">
    <property type="entry name" value="SCPU"/>
    <property type="match status" value="1"/>
</dbReference>
<feature type="domain" description="Spore coat protein U/FanG" evidence="2">
    <location>
        <begin position="27"/>
        <end position="160"/>
    </location>
</feature>
<reference evidence="3 4" key="1">
    <citation type="submission" date="2016-10" db="EMBL/GenBank/DDBJ databases">
        <authorList>
            <person name="de Groot N.N."/>
        </authorList>
    </citation>
    <scope>NUCLEOTIDE SEQUENCE [LARGE SCALE GENOMIC DNA]</scope>
    <source>
        <strain evidence="3 4">DSM 8537</strain>
    </source>
</reference>
<keyword evidence="4" id="KW-1185">Reference proteome</keyword>
<name>A0A1I2ZSY7_9RHOB</name>
<keyword evidence="3" id="KW-0946">Virion</keyword>
<proteinExistence type="predicted"/>
<evidence type="ECO:0000313" key="3">
    <source>
        <dbReference type="EMBL" id="SFH40726.1"/>
    </source>
</evidence>
<dbReference type="STRING" id="34004.SAMN04488021_11064"/>
<evidence type="ECO:0000313" key="4">
    <source>
        <dbReference type="Proteomes" id="UP000183635"/>
    </source>
</evidence>
<protein>
    <submittedName>
        <fullName evidence="3">Spore coat protein U (SCPU) domain-containing protein</fullName>
    </submittedName>
</protein>